<feature type="signal peptide" evidence="3">
    <location>
        <begin position="1"/>
        <end position="20"/>
    </location>
</feature>
<sequence>MDKRVLLIFALLALLGLAQCDGTYKEPPSEIDESKHRDLKCKPGRTVIRIEQPSNKTYYSDEEYEEVRRTHMNTGVKDETCQICVCSAEGKDEYCSQRPAKNINECIRLALIREDMAKGLPYAHDRTLAYRIRRVGDKADEDKCVPFVSQYSDCSDENMCGGCIRCSCTAEGKWSCQEVFECNDVDDNDDKSNTITDTVNVLFSEVKERQRKMKEKRKLHQFAPPPPKSEFDSLIVPDEFPYEETFEKFMDRNERFKRSIDTVSVKSVENETIKFHNTVDEINEDTLRNSNKSGTIEARKVNGIELSTRRKNVGYDKTELSSLHIEYNQPQDYEHHIAENKIDSPPHSNDKSNLSNKEQIRNIMGNYSQATKDQNLSKIVVNELKKGKEIIGDKNAIPMSNITFTPENDTLTAMAFIAGNLLNKLWNMDKDSSESFESDSLKHQKINDLLELFKEPLNARQELFLKNALEKLSHSLNKNKNLRNITICETLETDDLENKSSNNIFDVNKKCNKSTTSKSTENNFNKPKKTDSKTIDHSDVAEKLTDVLNLIKKFENTQRALNNLREKVDSASKQSSDENLSDNNNTKFNLFGKVLEKVTKLLLPYRHSKRMINKINKLHQLKDRQQLKGQLFSSLSISAKDKIILDYLNHIKNNPNCLLSKIAANSEIFEENLVGIKGNVIESITKLLSGKSLIDIEKLIVPQKTTASTTMKPTTTKGFQLLRKSKELEPVKLASAKERLKTHLQSIIYDLAELQNERGNHGREINITDILPCISHLISDNNKNKESLEMSPTKKDDGLPIDNIEKLIDALQIEFRSNSLTRRSDLGERSTSARVWERILKNMDFKRIKSRRFLLDKSKSYSDLKKTIENIEKLSGTYKNYALLSVIPAYKKRMLLKTLQADVTRHSNVLTQIESSFSSLKHISSENLKDVVEFIDNTETNIKLSNNVLRNLNKTDNKMAKPLPKLLELKSERTPLIQNNYIKQQTNRNIKLTREQIMNQLMLNRIQLYLKMKEEEGINENDLNYNIGKRALIALRNGNSRLAKELYQILVESKLVRNVPQTRRMRK</sequence>
<keyword evidence="3" id="KW-0732">Signal</keyword>
<keyword evidence="1" id="KW-0175">Coiled coil</keyword>
<dbReference type="EMBL" id="CAJOBZ010000019">
    <property type="protein sequence ID" value="CAF4860062.1"/>
    <property type="molecule type" value="Genomic_DNA"/>
</dbReference>
<reference evidence="4" key="1">
    <citation type="submission" date="2021-02" db="EMBL/GenBank/DDBJ databases">
        <authorList>
            <person name="Steward A R."/>
        </authorList>
    </citation>
    <scope>NUCLEOTIDE SEQUENCE</scope>
</reference>
<feature type="chain" id="PRO_5032369671" evidence="3">
    <location>
        <begin position="21"/>
        <end position="1067"/>
    </location>
</feature>
<feature type="coiled-coil region" evidence="1">
    <location>
        <begin position="547"/>
        <end position="574"/>
    </location>
</feature>
<evidence type="ECO:0000256" key="2">
    <source>
        <dbReference type="SAM" id="MobiDB-lite"/>
    </source>
</evidence>
<feature type="compositionally biased region" description="Low complexity" evidence="2">
    <location>
        <begin position="513"/>
        <end position="525"/>
    </location>
</feature>
<comment type="caution">
    <text evidence="4">The sequence shown here is derived from an EMBL/GenBank/DDBJ whole genome shotgun (WGS) entry which is preliminary data.</text>
</comment>
<proteinExistence type="predicted"/>
<evidence type="ECO:0000313" key="4">
    <source>
        <dbReference type="EMBL" id="CAF4860062.1"/>
    </source>
</evidence>
<evidence type="ECO:0000313" key="5">
    <source>
        <dbReference type="Proteomes" id="UP000663880"/>
    </source>
</evidence>
<evidence type="ECO:0000256" key="3">
    <source>
        <dbReference type="SAM" id="SignalP"/>
    </source>
</evidence>
<keyword evidence="5" id="KW-1185">Reference proteome</keyword>
<evidence type="ECO:0000256" key="1">
    <source>
        <dbReference type="SAM" id="Coils"/>
    </source>
</evidence>
<name>A0A821SST4_9NEOP</name>
<dbReference type="Proteomes" id="UP000663880">
    <property type="component" value="Unassembled WGS sequence"/>
</dbReference>
<dbReference type="OrthoDB" id="2139606at2759"/>
<feature type="region of interest" description="Disordered" evidence="2">
    <location>
        <begin position="512"/>
        <end position="535"/>
    </location>
</feature>
<gene>
    <name evidence="4" type="ORF">PMACD_LOCUS7842</name>
</gene>
<accession>A0A821SST4</accession>
<dbReference type="AlphaFoldDB" id="A0A821SST4"/>
<organism evidence="4 5">
    <name type="scientific">Pieris macdunnoughi</name>
    <dbReference type="NCBI Taxonomy" id="345717"/>
    <lineage>
        <taxon>Eukaryota</taxon>
        <taxon>Metazoa</taxon>
        <taxon>Ecdysozoa</taxon>
        <taxon>Arthropoda</taxon>
        <taxon>Hexapoda</taxon>
        <taxon>Insecta</taxon>
        <taxon>Pterygota</taxon>
        <taxon>Neoptera</taxon>
        <taxon>Endopterygota</taxon>
        <taxon>Lepidoptera</taxon>
        <taxon>Glossata</taxon>
        <taxon>Ditrysia</taxon>
        <taxon>Papilionoidea</taxon>
        <taxon>Pieridae</taxon>
        <taxon>Pierinae</taxon>
        <taxon>Pieris</taxon>
    </lineage>
</organism>
<protein>
    <submittedName>
        <fullName evidence="4">Uncharacterized protein</fullName>
    </submittedName>
</protein>